<dbReference type="EMBL" id="PZQS01000011">
    <property type="protein sequence ID" value="PVD22214.1"/>
    <property type="molecule type" value="Genomic_DNA"/>
</dbReference>
<dbReference type="GO" id="GO:0005886">
    <property type="term" value="C:plasma membrane"/>
    <property type="evidence" value="ECO:0007669"/>
    <property type="project" value="TreeGrafter"/>
</dbReference>
<feature type="transmembrane region" description="Helical" evidence="8">
    <location>
        <begin position="80"/>
        <end position="102"/>
    </location>
</feature>
<feature type="transmembrane region" description="Helical" evidence="8">
    <location>
        <begin position="290"/>
        <end position="311"/>
    </location>
</feature>
<comment type="similarity">
    <text evidence="2 6">Belongs to the sodium:solute symporter (SSF) (TC 2.A.21) family.</text>
</comment>
<feature type="transmembrane region" description="Helical" evidence="8">
    <location>
        <begin position="47"/>
        <end position="68"/>
    </location>
</feature>
<reference evidence="9 10" key="1">
    <citation type="submission" date="2018-04" db="EMBL/GenBank/DDBJ databases">
        <title>The genome of golden apple snail Pomacea canaliculata provides insight into stress tolerance and invasive adaptation.</title>
        <authorList>
            <person name="Liu C."/>
            <person name="Liu B."/>
            <person name="Ren Y."/>
            <person name="Zhang Y."/>
            <person name="Wang H."/>
            <person name="Li S."/>
            <person name="Jiang F."/>
            <person name="Yin L."/>
            <person name="Zhang G."/>
            <person name="Qian W."/>
            <person name="Fan W."/>
        </authorList>
    </citation>
    <scope>NUCLEOTIDE SEQUENCE [LARGE SCALE GENOMIC DNA]</scope>
    <source>
        <strain evidence="9">SZHN2017</strain>
        <tissue evidence="9">Muscle</tissue>
    </source>
</reference>
<dbReference type="InterPro" id="IPR001734">
    <property type="entry name" value="Na/solute_symporter"/>
</dbReference>
<feature type="transmembrane region" description="Helical" evidence="8">
    <location>
        <begin position="399"/>
        <end position="418"/>
    </location>
</feature>
<dbReference type="PROSITE" id="PS50283">
    <property type="entry name" value="NA_SOLUT_SYMP_3"/>
    <property type="match status" value="1"/>
</dbReference>
<evidence type="ECO:0000256" key="6">
    <source>
        <dbReference type="RuleBase" id="RU362091"/>
    </source>
</evidence>
<dbReference type="GO" id="GO:0005412">
    <property type="term" value="F:D-glucose:sodium symporter activity"/>
    <property type="evidence" value="ECO:0007669"/>
    <property type="project" value="TreeGrafter"/>
</dbReference>
<feature type="transmembrane region" description="Helical" evidence="8">
    <location>
        <begin position="608"/>
        <end position="631"/>
    </location>
</feature>
<dbReference type="Proteomes" id="UP000245119">
    <property type="component" value="Linkage Group LG11"/>
</dbReference>
<keyword evidence="3 8" id="KW-0812">Transmembrane</keyword>
<feature type="region of interest" description="Disordered" evidence="7">
    <location>
        <begin position="536"/>
        <end position="563"/>
    </location>
</feature>
<evidence type="ECO:0000256" key="2">
    <source>
        <dbReference type="ARBA" id="ARBA00006434"/>
    </source>
</evidence>
<evidence type="ECO:0000313" key="10">
    <source>
        <dbReference type="Proteomes" id="UP000245119"/>
    </source>
</evidence>
<dbReference type="PANTHER" id="PTHR11819:SF195">
    <property type="entry name" value="SODIUM_GLUCOSE COTRANSPORTER 4"/>
    <property type="match status" value="1"/>
</dbReference>
<dbReference type="AlphaFoldDB" id="A0A2T7NM19"/>
<keyword evidence="5 8" id="KW-0472">Membrane</keyword>
<keyword evidence="10" id="KW-1185">Reference proteome</keyword>
<gene>
    <name evidence="9" type="ORF">C0Q70_18020</name>
</gene>
<dbReference type="InterPro" id="IPR038377">
    <property type="entry name" value="Na/Glc_symporter_sf"/>
</dbReference>
<comment type="caution">
    <text evidence="9">The sequence shown here is derived from an EMBL/GenBank/DDBJ whole genome shotgun (WGS) entry which is preliminary data.</text>
</comment>
<sequence length="632" mass="69855">MAELYAADLVVIIVYFALCLFVGLWSSCRANTGSVRGYFMAGRNMHWAPVGASIFATNIGSQFFIGMAGQAAASGLAVVIYEWHAVFILVLLGWFFVPVYVASGAYTMPQYLRKRYGGRRLQVYLSLSGNFSSRCSNNFGIMYAGAVFIQQSLGWDMYLSIVSVTLITAVYTIIGGLSAVIWTDALQTVILIFGSGWLFIVAMLHLGGLTTLFEKFLLSAPNVTTCGNLTGQGLPRGDSLHIFRSAITGDIPWPGIIFGLTPMAILAWCTDQVMVQRVLSAKTHSHAKAGVLFAGLLKILPMFIIVIPGMVGRVLFPNEIGCVDPEICKAVCDNPYGCSNIAYPKLVVELLPQGVRGLMLAVMLAALMSTLTSVFNGASSMFTLDLWIRCRPKSSERELMIVGRLFIMFLVAVSIAWIPILMANQGGLLWDYLQAMQAYLAPPWVVVFILGCILGFDGRACCWRNPTDHGSLYPKPACGEEEKRPAVLYKVHFLHFAIILSVIVFIVCAVVSILTEPLPEEKLRRVTWSTRYSAPREESDEEDFDDETARQRPEDEAQSAPKAKSKLTVKARLYNIVCCYASFTPQHMTKAMEEEEALRYRGKGEKPWIRRALDVAAIVIMAWTVFLIGFFA</sequence>
<evidence type="ECO:0000256" key="7">
    <source>
        <dbReference type="SAM" id="MobiDB-lite"/>
    </source>
</evidence>
<evidence type="ECO:0000256" key="8">
    <source>
        <dbReference type="SAM" id="Phobius"/>
    </source>
</evidence>
<dbReference type="OrthoDB" id="6132759at2759"/>
<protein>
    <recommendedName>
        <fullName evidence="11">Sodium/glucose cotransporter 4</fullName>
    </recommendedName>
</protein>
<evidence type="ECO:0000256" key="4">
    <source>
        <dbReference type="ARBA" id="ARBA00022989"/>
    </source>
</evidence>
<comment type="subcellular location">
    <subcellularLocation>
        <location evidence="1">Membrane</location>
        <topology evidence="1">Multi-pass membrane protein</topology>
    </subcellularLocation>
</comment>
<proteinExistence type="inferred from homology"/>
<feature type="transmembrane region" description="Helical" evidence="8">
    <location>
        <begin position="438"/>
        <end position="456"/>
    </location>
</feature>
<evidence type="ECO:0000256" key="3">
    <source>
        <dbReference type="ARBA" id="ARBA00022692"/>
    </source>
</evidence>
<feature type="transmembrane region" description="Helical" evidence="8">
    <location>
        <begin position="123"/>
        <end position="146"/>
    </location>
</feature>
<dbReference type="Gene3D" id="1.20.1730.10">
    <property type="entry name" value="Sodium/glucose cotransporter"/>
    <property type="match status" value="1"/>
</dbReference>
<evidence type="ECO:0000313" key="9">
    <source>
        <dbReference type="EMBL" id="PVD22214.1"/>
    </source>
</evidence>
<dbReference type="STRING" id="400727.A0A2T7NM19"/>
<feature type="transmembrane region" description="Helical" evidence="8">
    <location>
        <begin position="493"/>
        <end position="514"/>
    </location>
</feature>
<organism evidence="9 10">
    <name type="scientific">Pomacea canaliculata</name>
    <name type="common">Golden apple snail</name>
    <dbReference type="NCBI Taxonomy" id="400727"/>
    <lineage>
        <taxon>Eukaryota</taxon>
        <taxon>Metazoa</taxon>
        <taxon>Spiralia</taxon>
        <taxon>Lophotrochozoa</taxon>
        <taxon>Mollusca</taxon>
        <taxon>Gastropoda</taxon>
        <taxon>Caenogastropoda</taxon>
        <taxon>Architaenioglossa</taxon>
        <taxon>Ampullarioidea</taxon>
        <taxon>Ampullariidae</taxon>
        <taxon>Pomacea</taxon>
    </lineage>
</organism>
<feature type="transmembrane region" description="Helical" evidence="8">
    <location>
        <begin position="358"/>
        <end position="378"/>
    </location>
</feature>
<feature type="transmembrane region" description="Helical" evidence="8">
    <location>
        <begin position="6"/>
        <end position="26"/>
    </location>
</feature>
<evidence type="ECO:0008006" key="11">
    <source>
        <dbReference type="Google" id="ProtNLM"/>
    </source>
</evidence>
<dbReference type="PANTHER" id="PTHR11819">
    <property type="entry name" value="SOLUTE CARRIER FAMILY 5"/>
    <property type="match status" value="1"/>
</dbReference>
<feature type="transmembrane region" description="Helical" evidence="8">
    <location>
        <begin position="189"/>
        <end position="213"/>
    </location>
</feature>
<feature type="transmembrane region" description="Helical" evidence="8">
    <location>
        <begin position="251"/>
        <end position="269"/>
    </location>
</feature>
<keyword evidence="4 8" id="KW-1133">Transmembrane helix</keyword>
<feature type="transmembrane region" description="Helical" evidence="8">
    <location>
        <begin position="158"/>
        <end position="182"/>
    </location>
</feature>
<accession>A0A2T7NM19</accession>
<dbReference type="Pfam" id="PF00474">
    <property type="entry name" value="SSF"/>
    <property type="match status" value="1"/>
</dbReference>
<evidence type="ECO:0000256" key="1">
    <source>
        <dbReference type="ARBA" id="ARBA00004141"/>
    </source>
</evidence>
<dbReference type="NCBIfam" id="TIGR00813">
    <property type="entry name" value="sss"/>
    <property type="match status" value="1"/>
</dbReference>
<name>A0A2T7NM19_POMCA</name>
<evidence type="ECO:0000256" key="5">
    <source>
        <dbReference type="ARBA" id="ARBA00023136"/>
    </source>
</evidence>